<organism evidence="1 2">
    <name type="scientific">Tetzosporium hominis</name>
    <dbReference type="NCBI Taxonomy" id="2020506"/>
    <lineage>
        <taxon>Bacteria</taxon>
        <taxon>Bacillati</taxon>
        <taxon>Bacillota</taxon>
        <taxon>Bacilli</taxon>
        <taxon>Bacillales</taxon>
        <taxon>Caryophanaceae</taxon>
        <taxon>Tetzosporium</taxon>
    </lineage>
</organism>
<gene>
    <name evidence="1" type="ORF">CF394_01880</name>
</gene>
<evidence type="ECO:0000313" key="1">
    <source>
        <dbReference type="EMBL" id="OZS79191.1"/>
    </source>
</evidence>
<dbReference type="Proteomes" id="UP000217065">
    <property type="component" value="Unassembled WGS sequence"/>
</dbReference>
<sequence>MKWTIHQLAKYRRSQMEIDEEVQLPELMTRNPEIRHVSPVHVKARCTVGATSLTCHFQLEGHLILPSSRTWEDVKFPFSIDSTEMFDWSEHAEESENVHLVEGDVIHVDPVLEELILLTIPLQVFEDNADERKPEGGSFWSFATEEELEEKEADEQKTDPRLAELAKYFDQTDD</sequence>
<dbReference type="OrthoDB" id="9790372at2"/>
<dbReference type="InterPro" id="IPR003772">
    <property type="entry name" value="YceD"/>
</dbReference>
<protein>
    <recommendedName>
        <fullName evidence="3">Metal-binding protein</fullName>
    </recommendedName>
</protein>
<name>A0A264W6P1_9BACL</name>
<dbReference type="AlphaFoldDB" id="A0A264W6P1"/>
<dbReference type="Pfam" id="PF02620">
    <property type="entry name" value="YceD"/>
    <property type="match status" value="1"/>
</dbReference>
<proteinExistence type="predicted"/>
<dbReference type="RefSeq" id="WP_094941570.1">
    <property type="nucleotide sequence ID" value="NZ_NOKQ01000134.1"/>
</dbReference>
<accession>A0A264W6P1</accession>
<dbReference type="EMBL" id="NOKQ01000134">
    <property type="protein sequence ID" value="OZS79191.1"/>
    <property type="molecule type" value="Genomic_DNA"/>
</dbReference>
<comment type="caution">
    <text evidence="1">The sequence shown here is derived from an EMBL/GenBank/DDBJ whole genome shotgun (WGS) entry which is preliminary data.</text>
</comment>
<keyword evidence="2" id="KW-1185">Reference proteome</keyword>
<evidence type="ECO:0008006" key="3">
    <source>
        <dbReference type="Google" id="ProtNLM"/>
    </source>
</evidence>
<reference evidence="1 2" key="1">
    <citation type="submission" date="2017-07" db="EMBL/GenBank/DDBJ databases">
        <title>Tetzosporium hominis gen.nov. sp.nov.</title>
        <authorList>
            <person name="Tetz G."/>
            <person name="Tetz V."/>
        </authorList>
    </citation>
    <scope>NUCLEOTIDE SEQUENCE [LARGE SCALE GENOMIC DNA]</scope>
    <source>
        <strain evidence="1 2">VT-49</strain>
    </source>
</reference>
<evidence type="ECO:0000313" key="2">
    <source>
        <dbReference type="Proteomes" id="UP000217065"/>
    </source>
</evidence>